<feature type="domain" description="Enoyl reductase (ER)" evidence="8">
    <location>
        <begin position="6"/>
        <end position="347"/>
    </location>
</feature>
<dbReference type="Gene3D" id="3.90.180.10">
    <property type="entry name" value="Medium-chain alcohol dehydrogenases, catalytic domain"/>
    <property type="match status" value="1"/>
</dbReference>
<keyword evidence="5" id="KW-0560">Oxidoreductase</keyword>
<dbReference type="GO" id="GO:0005737">
    <property type="term" value="C:cytoplasm"/>
    <property type="evidence" value="ECO:0007669"/>
    <property type="project" value="TreeGrafter"/>
</dbReference>
<dbReference type="InterPro" id="IPR002328">
    <property type="entry name" value="ADH_Zn_CS"/>
</dbReference>
<organism evidence="9 10">
    <name type="scientific">Pyrrhoderma noxium</name>
    <dbReference type="NCBI Taxonomy" id="2282107"/>
    <lineage>
        <taxon>Eukaryota</taxon>
        <taxon>Fungi</taxon>
        <taxon>Dikarya</taxon>
        <taxon>Basidiomycota</taxon>
        <taxon>Agaricomycotina</taxon>
        <taxon>Agaricomycetes</taxon>
        <taxon>Hymenochaetales</taxon>
        <taxon>Hymenochaetaceae</taxon>
        <taxon>Pyrrhoderma</taxon>
    </lineage>
</organism>
<protein>
    <submittedName>
        <fullName evidence="9">Alcohol dehydrogenase I</fullName>
    </submittedName>
</protein>
<dbReference type="GO" id="GO:0004022">
    <property type="term" value="F:alcohol dehydrogenase (NAD+) activity"/>
    <property type="evidence" value="ECO:0007669"/>
    <property type="project" value="TreeGrafter"/>
</dbReference>
<dbReference type="SUPFAM" id="SSF51735">
    <property type="entry name" value="NAD(P)-binding Rossmann-fold domains"/>
    <property type="match status" value="1"/>
</dbReference>
<dbReference type="GO" id="GO:0008270">
    <property type="term" value="F:zinc ion binding"/>
    <property type="evidence" value="ECO:0007669"/>
    <property type="project" value="InterPro"/>
</dbReference>
<dbReference type="AlphaFoldDB" id="A0A286UEY8"/>
<dbReference type="Gene3D" id="3.40.50.720">
    <property type="entry name" value="NAD(P)-binding Rossmann-like Domain"/>
    <property type="match status" value="1"/>
</dbReference>
<dbReference type="Pfam" id="PF08240">
    <property type="entry name" value="ADH_N"/>
    <property type="match status" value="1"/>
</dbReference>
<name>A0A286UEY8_9AGAM</name>
<dbReference type="InterPro" id="IPR013154">
    <property type="entry name" value="ADH-like_N"/>
</dbReference>
<evidence type="ECO:0000256" key="4">
    <source>
        <dbReference type="ARBA" id="ARBA00022833"/>
    </source>
</evidence>
<evidence type="ECO:0000313" key="10">
    <source>
        <dbReference type="Proteomes" id="UP000217199"/>
    </source>
</evidence>
<keyword evidence="10" id="KW-1185">Reference proteome</keyword>
<reference evidence="9 10" key="1">
    <citation type="journal article" date="2017" name="Mol. Ecol.">
        <title>Comparative and population genomic landscape of Phellinus noxius: A hypervariable fungus causing root rot in trees.</title>
        <authorList>
            <person name="Chung C.L."/>
            <person name="Lee T.J."/>
            <person name="Akiba M."/>
            <person name="Lee H.H."/>
            <person name="Kuo T.H."/>
            <person name="Liu D."/>
            <person name="Ke H.M."/>
            <person name="Yokoi T."/>
            <person name="Roa M.B."/>
            <person name="Lu M.J."/>
            <person name="Chang Y.Y."/>
            <person name="Ann P.J."/>
            <person name="Tsai J.N."/>
            <person name="Chen C.Y."/>
            <person name="Tzean S.S."/>
            <person name="Ota Y."/>
            <person name="Hattori T."/>
            <person name="Sahashi N."/>
            <person name="Liou R.F."/>
            <person name="Kikuchi T."/>
            <person name="Tsai I.J."/>
        </authorList>
    </citation>
    <scope>NUCLEOTIDE SEQUENCE [LARGE SCALE GENOMIC DNA]</scope>
    <source>
        <strain evidence="9 10">FFPRI411160</strain>
    </source>
</reference>
<feature type="region of interest" description="Disordered" evidence="7">
    <location>
        <begin position="96"/>
        <end position="119"/>
    </location>
</feature>
<evidence type="ECO:0000256" key="6">
    <source>
        <dbReference type="RuleBase" id="RU361277"/>
    </source>
</evidence>
<evidence type="ECO:0000256" key="2">
    <source>
        <dbReference type="ARBA" id="ARBA00008072"/>
    </source>
</evidence>
<evidence type="ECO:0000256" key="5">
    <source>
        <dbReference type="ARBA" id="ARBA00023002"/>
    </source>
</evidence>
<dbReference type="InParanoid" id="A0A286UEY8"/>
<dbReference type="InterPro" id="IPR011032">
    <property type="entry name" value="GroES-like_sf"/>
</dbReference>
<keyword evidence="4 6" id="KW-0862">Zinc</keyword>
<dbReference type="STRING" id="2282107.A0A286UEY8"/>
<feature type="compositionally biased region" description="Pro residues" evidence="7">
    <location>
        <begin position="98"/>
        <end position="111"/>
    </location>
</feature>
<dbReference type="InterPro" id="IPR013149">
    <property type="entry name" value="ADH-like_C"/>
</dbReference>
<comment type="cofactor">
    <cofactor evidence="1 6">
        <name>Zn(2+)</name>
        <dbReference type="ChEBI" id="CHEBI:29105"/>
    </cofactor>
</comment>
<dbReference type="PANTHER" id="PTHR42940">
    <property type="entry name" value="ALCOHOL DEHYDROGENASE 1-RELATED"/>
    <property type="match status" value="1"/>
</dbReference>
<dbReference type="Proteomes" id="UP000217199">
    <property type="component" value="Unassembled WGS sequence"/>
</dbReference>
<evidence type="ECO:0000313" key="9">
    <source>
        <dbReference type="EMBL" id="PAV18079.1"/>
    </source>
</evidence>
<dbReference type="InterPro" id="IPR036291">
    <property type="entry name" value="NAD(P)-bd_dom_sf"/>
</dbReference>
<comment type="similarity">
    <text evidence="2 6">Belongs to the zinc-containing alcohol dehydrogenase family.</text>
</comment>
<comment type="caution">
    <text evidence="9">The sequence shown here is derived from an EMBL/GenBank/DDBJ whole genome shotgun (WGS) entry which is preliminary data.</text>
</comment>
<accession>A0A286UEY8</accession>
<dbReference type="InterPro" id="IPR020843">
    <property type="entry name" value="ER"/>
</dbReference>
<evidence type="ECO:0000256" key="7">
    <source>
        <dbReference type="SAM" id="MobiDB-lite"/>
    </source>
</evidence>
<dbReference type="SMART" id="SM00829">
    <property type="entry name" value="PKS_ER"/>
    <property type="match status" value="1"/>
</dbReference>
<proteinExistence type="inferred from homology"/>
<evidence type="ECO:0000256" key="1">
    <source>
        <dbReference type="ARBA" id="ARBA00001947"/>
    </source>
</evidence>
<dbReference type="EMBL" id="NBII01000006">
    <property type="protein sequence ID" value="PAV18079.1"/>
    <property type="molecule type" value="Genomic_DNA"/>
</dbReference>
<dbReference type="SUPFAM" id="SSF50129">
    <property type="entry name" value="GroES-like"/>
    <property type="match status" value="1"/>
</dbReference>
<dbReference type="PANTHER" id="PTHR42940:SF8">
    <property type="entry name" value="VACUOLAR PROTEIN SORTING-ASSOCIATED PROTEIN 11"/>
    <property type="match status" value="1"/>
</dbReference>
<gene>
    <name evidence="9" type="ORF">PNOK_0656500</name>
</gene>
<keyword evidence="3 6" id="KW-0479">Metal-binding</keyword>
<sequence length="363" mass="39059">MQAAVHVPNTPVLKIVNDFEIPKPGKKQVLVKVQASGVCHTDVFILSQFSDDPRTYIMGHEITGIAVQLGPEVKGIHLDKRYSVLAIAGCVACAKGRTPPPPPPPPPPPSGSPSDQFISTPFVGLGENGGHAEYVVVDENMLVPVPDNVRPEDAAVAADAGVTAWHAVKTTAEIKKGDRVLITGIGGLGLLAVQFAVHLGAEVYAVDMRPSSRELALHFGARKAFDLPELDAELKKGFSVDIAIDFVSTDTTFKREVTAVSGIAFASQLQKRGRIVIVGLSDQNLVTNVFDGLSTAIEVRFSIYGLREDLVEVLDLISKNLVHPVTDRVPLHDANLAYNDLRSNLVLSRKVLVPPSFWKDGQH</sequence>
<dbReference type="Pfam" id="PF00107">
    <property type="entry name" value="ADH_zinc_N"/>
    <property type="match status" value="1"/>
</dbReference>
<evidence type="ECO:0000256" key="3">
    <source>
        <dbReference type="ARBA" id="ARBA00022723"/>
    </source>
</evidence>
<dbReference type="OrthoDB" id="1879366at2759"/>
<evidence type="ECO:0000259" key="8">
    <source>
        <dbReference type="SMART" id="SM00829"/>
    </source>
</evidence>
<dbReference type="PROSITE" id="PS00059">
    <property type="entry name" value="ADH_ZINC"/>
    <property type="match status" value="1"/>
</dbReference>